<keyword evidence="3" id="KW-1185">Reference proteome</keyword>
<dbReference type="CDD" id="cd06530">
    <property type="entry name" value="S26_SPase_I"/>
    <property type="match status" value="1"/>
</dbReference>
<protein>
    <recommendedName>
        <fullName evidence="4">Mitochondrial inner membrane protease subunit 2</fullName>
    </recommendedName>
</protein>
<dbReference type="EMBL" id="CM031812">
    <property type="protein sequence ID" value="KAG6658788.1"/>
    <property type="molecule type" value="Genomic_DNA"/>
</dbReference>
<dbReference type="AlphaFoldDB" id="A0A8T1QUQ8"/>
<dbReference type="GO" id="GO:0004252">
    <property type="term" value="F:serine-type endopeptidase activity"/>
    <property type="evidence" value="ECO:0007669"/>
    <property type="project" value="InterPro"/>
</dbReference>
<name>A0A8T1QUQ8_CARIL</name>
<dbReference type="OrthoDB" id="308440at2759"/>
<dbReference type="Gene3D" id="2.10.109.10">
    <property type="entry name" value="Umud Fragment, subunit A"/>
    <property type="match status" value="1"/>
</dbReference>
<dbReference type="GO" id="GO:0006465">
    <property type="term" value="P:signal peptide processing"/>
    <property type="evidence" value="ECO:0007669"/>
    <property type="project" value="InterPro"/>
</dbReference>
<dbReference type="EMBL" id="CM031828">
    <property type="protein sequence ID" value="KAG6719086.1"/>
    <property type="molecule type" value="Genomic_DNA"/>
</dbReference>
<evidence type="ECO:0008006" key="4">
    <source>
        <dbReference type="Google" id="ProtNLM"/>
    </source>
</evidence>
<comment type="caution">
    <text evidence="1">The sequence shown here is derived from an EMBL/GenBank/DDBJ whole genome shotgun (WGS) entry which is preliminary data.</text>
</comment>
<dbReference type="PANTHER" id="PTHR47040:SF1">
    <property type="entry name" value="MITOCHONDRIAL ATP-INDEPENDENT INNER MEMBRANE PROTEASE SUBUNIT 2"/>
    <property type="match status" value="1"/>
</dbReference>
<organism evidence="1 3">
    <name type="scientific">Carya illinoinensis</name>
    <name type="common">Pecan</name>
    <dbReference type="NCBI Taxonomy" id="32201"/>
    <lineage>
        <taxon>Eukaryota</taxon>
        <taxon>Viridiplantae</taxon>
        <taxon>Streptophyta</taxon>
        <taxon>Embryophyta</taxon>
        <taxon>Tracheophyta</taxon>
        <taxon>Spermatophyta</taxon>
        <taxon>Magnoliopsida</taxon>
        <taxon>eudicotyledons</taxon>
        <taxon>Gunneridae</taxon>
        <taxon>Pentapetalae</taxon>
        <taxon>rosids</taxon>
        <taxon>fabids</taxon>
        <taxon>Fagales</taxon>
        <taxon>Juglandaceae</taxon>
        <taxon>Carya</taxon>
    </lineage>
</organism>
<dbReference type="InterPro" id="IPR036286">
    <property type="entry name" value="LexA/Signal_pep-like_sf"/>
</dbReference>
<reference evidence="1" key="1">
    <citation type="submission" date="2020-12" db="EMBL/GenBank/DDBJ databases">
        <title>WGS assembly of Carya illinoinensis cv. Pawnee.</title>
        <authorList>
            <person name="Platts A."/>
            <person name="Shu S."/>
            <person name="Wright S."/>
            <person name="Barry K."/>
            <person name="Edger P."/>
            <person name="Pires J.C."/>
            <person name="Schmutz J."/>
        </authorList>
    </citation>
    <scope>NUCLEOTIDE SEQUENCE</scope>
    <source>
        <tissue evidence="1">Leaf</tissue>
    </source>
</reference>
<dbReference type="EMBL" id="CM031812">
    <property type="protein sequence ID" value="KAG6658789.1"/>
    <property type="molecule type" value="Genomic_DNA"/>
</dbReference>
<evidence type="ECO:0000313" key="3">
    <source>
        <dbReference type="Proteomes" id="UP000811609"/>
    </source>
</evidence>
<dbReference type="EMBL" id="CM031812">
    <property type="protein sequence ID" value="KAG6658790.1"/>
    <property type="molecule type" value="Genomic_DNA"/>
</dbReference>
<reference evidence="2" key="2">
    <citation type="submission" date="2021-01" db="EMBL/GenBank/DDBJ databases">
        <authorList>
            <person name="Lovell J.T."/>
            <person name="Bentley N."/>
            <person name="Bhattarai G."/>
            <person name="Jenkins J.W."/>
            <person name="Sreedasyam A."/>
            <person name="Alarcon Y."/>
            <person name="Bock C."/>
            <person name="Boston L."/>
            <person name="Carlson J."/>
            <person name="Cervantes K."/>
            <person name="Clermont K."/>
            <person name="Krom N."/>
            <person name="Kubenka K."/>
            <person name="Mamidi S."/>
            <person name="Mattison C."/>
            <person name="Monteros M."/>
            <person name="Pisani C."/>
            <person name="Plott C."/>
            <person name="Rajasekar S."/>
            <person name="Rhein H.S."/>
            <person name="Rohla C."/>
            <person name="Song M."/>
            <person name="Hilaire R.S."/>
            <person name="Shu S."/>
            <person name="Wells L."/>
            <person name="Wang X."/>
            <person name="Webber J."/>
            <person name="Heerema R.J."/>
            <person name="Klein P."/>
            <person name="Conner P."/>
            <person name="Grauke L."/>
            <person name="Grimwood J."/>
            <person name="Schmutz J."/>
            <person name="Randall J.J."/>
        </authorList>
    </citation>
    <scope>NUCLEOTIDE SEQUENCE</scope>
    <source>
        <tissue evidence="2">Leaf</tissue>
    </source>
</reference>
<dbReference type="Proteomes" id="UP000811609">
    <property type="component" value="Chromosome 4"/>
</dbReference>
<sequence length="207" mass="23584">MVSLSSWARYISLKLEYSASLIEKRFERGQVTSGEAIDAILKNFFLGKLTYLYWTRGEEMAPTIGAPRGTVLVRKLLAADPKHVFTGDVVVLRDPMKSYKYIVRRLAAIEGCAMCSKDEKEEPFVLEKNQCWVLSDNENLKPEEARDSRNFGPVPMTNIVGRVIYSMRTAVDHGPVQNSSSSVREDLLVLEIELDVEEMRRTHHFQV</sequence>
<dbReference type="Proteomes" id="UP000811246">
    <property type="component" value="Chromosome 4"/>
</dbReference>
<accession>A0A8T1QUQ8</accession>
<proteinExistence type="predicted"/>
<dbReference type="InterPro" id="IPR053307">
    <property type="entry name" value="Mitochondrial_IM_protease"/>
</dbReference>
<gene>
    <name evidence="1" type="ORF">CIPAW_04G187100</name>
    <name evidence="2" type="ORF">I3842_04G186200</name>
</gene>
<dbReference type="PANTHER" id="PTHR47040">
    <property type="entry name" value="OSJNBA0068L06.9 PROTEIN"/>
    <property type="match status" value="1"/>
</dbReference>
<dbReference type="SUPFAM" id="SSF51306">
    <property type="entry name" value="LexA/Signal peptidase"/>
    <property type="match status" value="1"/>
</dbReference>
<evidence type="ECO:0000313" key="2">
    <source>
        <dbReference type="EMBL" id="KAG6719086.1"/>
    </source>
</evidence>
<dbReference type="InterPro" id="IPR019533">
    <property type="entry name" value="Peptidase_S26"/>
</dbReference>
<evidence type="ECO:0000313" key="1">
    <source>
        <dbReference type="EMBL" id="KAG6658788.1"/>
    </source>
</evidence>